<dbReference type="SUPFAM" id="SSF52540">
    <property type="entry name" value="P-loop containing nucleoside triphosphate hydrolases"/>
    <property type="match status" value="1"/>
</dbReference>
<protein>
    <recommendedName>
        <fullName evidence="3">tRNA threonylcarbamoyladenosine biosynthesis protein TsaE</fullName>
    </recommendedName>
    <alternativeName>
        <fullName evidence="10">t(6)A37 threonylcarbamoyladenosine biosynthesis protein TsaE</fullName>
    </alternativeName>
</protein>
<dbReference type="InterPro" id="IPR027417">
    <property type="entry name" value="P-loop_NTPase"/>
</dbReference>
<keyword evidence="7" id="KW-0547">Nucleotide-binding</keyword>
<proteinExistence type="inferred from homology"/>
<keyword evidence="8" id="KW-0067">ATP-binding</keyword>
<evidence type="ECO:0000256" key="8">
    <source>
        <dbReference type="ARBA" id="ARBA00022840"/>
    </source>
</evidence>
<comment type="subcellular location">
    <subcellularLocation>
        <location evidence="1">Cytoplasm</location>
    </subcellularLocation>
</comment>
<name>A0ABT8KSY3_9BACT</name>
<dbReference type="EMBL" id="JAUJEA010000005">
    <property type="protein sequence ID" value="MDN5202590.1"/>
    <property type="molecule type" value="Genomic_DNA"/>
</dbReference>
<keyword evidence="6" id="KW-0479">Metal-binding</keyword>
<evidence type="ECO:0000256" key="9">
    <source>
        <dbReference type="ARBA" id="ARBA00022842"/>
    </source>
</evidence>
<dbReference type="PANTHER" id="PTHR33540:SF2">
    <property type="entry name" value="TRNA THREONYLCARBAMOYLADENOSINE BIOSYNTHESIS PROTEIN TSAE"/>
    <property type="match status" value="1"/>
</dbReference>
<reference evidence="11" key="1">
    <citation type="submission" date="2023-06" db="EMBL/GenBank/DDBJ databases">
        <title>Genomic of Parafulvivirga corallium.</title>
        <authorList>
            <person name="Wang G."/>
        </authorList>
    </citation>
    <scope>NUCLEOTIDE SEQUENCE</scope>
    <source>
        <strain evidence="11">BMA10</strain>
    </source>
</reference>
<dbReference type="Pfam" id="PF02367">
    <property type="entry name" value="TsaE"/>
    <property type="match status" value="1"/>
</dbReference>
<dbReference type="Proteomes" id="UP001172082">
    <property type="component" value="Unassembled WGS sequence"/>
</dbReference>
<evidence type="ECO:0000256" key="3">
    <source>
        <dbReference type="ARBA" id="ARBA00019010"/>
    </source>
</evidence>
<accession>A0ABT8KSY3</accession>
<evidence type="ECO:0000256" key="10">
    <source>
        <dbReference type="ARBA" id="ARBA00032441"/>
    </source>
</evidence>
<keyword evidence="9" id="KW-0460">Magnesium</keyword>
<organism evidence="11 12">
    <name type="scientific">Splendidivirga corallicola</name>
    <dbReference type="NCBI Taxonomy" id="3051826"/>
    <lineage>
        <taxon>Bacteria</taxon>
        <taxon>Pseudomonadati</taxon>
        <taxon>Bacteroidota</taxon>
        <taxon>Cytophagia</taxon>
        <taxon>Cytophagales</taxon>
        <taxon>Splendidivirgaceae</taxon>
        <taxon>Splendidivirga</taxon>
    </lineage>
</organism>
<evidence type="ECO:0000256" key="4">
    <source>
        <dbReference type="ARBA" id="ARBA00022490"/>
    </source>
</evidence>
<evidence type="ECO:0000256" key="6">
    <source>
        <dbReference type="ARBA" id="ARBA00022723"/>
    </source>
</evidence>
<comment type="similarity">
    <text evidence="2">Belongs to the TsaE family.</text>
</comment>
<dbReference type="RefSeq" id="WP_346752615.1">
    <property type="nucleotide sequence ID" value="NZ_JAUJEA010000005.1"/>
</dbReference>
<evidence type="ECO:0000256" key="2">
    <source>
        <dbReference type="ARBA" id="ARBA00007599"/>
    </source>
</evidence>
<keyword evidence="12" id="KW-1185">Reference proteome</keyword>
<evidence type="ECO:0000256" key="7">
    <source>
        <dbReference type="ARBA" id="ARBA00022741"/>
    </source>
</evidence>
<evidence type="ECO:0000313" key="12">
    <source>
        <dbReference type="Proteomes" id="UP001172082"/>
    </source>
</evidence>
<keyword evidence="5" id="KW-0819">tRNA processing</keyword>
<evidence type="ECO:0000313" key="11">
    <source>
        <dbReference type="EMBL" id="MDN5202590.1"/>
    </source>
</evidence>
<dbReference type="Gene3D" id="3.40.50.300">
    <property type="entry name" value="P-loop containing nucleotide triphosphate hydrolases"/>
    <property type="match status" value="1"/>
</dbReference>
<comment type="caution">
    <text evidence="11">The sequence shown here is derived from an EMBL/GenBank/DDBJ whole genome shotgun (WGS) entry which is preliminary data.</text>
</comment>
<gene>
    <name evidence="11" type="primary">tsaE</name>
    <name evidence="11" type="ORF">QQ008_14475</name>
</gene>
<evidence type="ECO:0000256" key="5">
    <source>
        <dbReference type="ARBA" id="ARBA00022694"/>
    </source>
</evidence>
<dbReference type="PANTHER" id="PTHR33540">
    <property type="entry name" value="TRNA THREONYLCARBAMOYLADENOSINE BIOSYNTHESIS PROTEIN TSAE"/>
    <property type="match status" value="1"/>
</dbReference>
<dbReference type="InterPro" id="IPR003442">
    <property type="entry name" value="T6A_TsaE"/>
</dbReference>
<sequence>MQVNTGFEKELTCEHLEFLPRLAEDIVEFAGDNRIWLFEGEMGAGKTTLIKAVCDVFQVEDNVSSPTFSIVNEYLNNSGETFYHFDFYRLKDEKEAMDIGCDEYFESGNICFIEWPSRISSILPSNFCQIEIISDQNGKRIIKLKKHEGSI</sequence>
<evidence type="ECO:0000256" key="1">
    <source>
        <dbReference type="ARBA" id="ARBA00004496"/>
    </source>
</evidence>
<dbReference type="NCBIfam" id="TIGR00150">
    <property type="entry name" value="T6A_YjeE"/>
    <property type="match status" value="1"/>
</dbReference>
<keyword evidence="4" id="KW-0963">Cytoplasm</keyword>